<organism evidence="2 3">
    <name type="scientific">Elaeis guineensis var. tenera</name>
    <name type="common">Oil palm</name>
    <dbReference type="NCBI Taxonomy" id="51953"/>
    <lineage>
        <taxon>Eukaryota</taxon>
        <taxon>Viridiplantae</taxon>
        <taxon>Streptophyta</taxon>
        <taxon>Embryophyta</taxon>
        <taxon>Tracheophyta</taxon>
        <taxon>Spermatophyta</taxon>
        <taxon>Magnoliopsida</taxon>
        <taxon>Liliopsida</taxon>
        <taxon>Arecaceae</taxon>
        <taxon>Arecoideae</taxon>
        <taxon>Cocoseae</taxon>
        <taxon>Elaeidinae</taxon>
        <taxon>Elaeis</taxon>
    </lineage>
</organism>
<dbReference type="AlphaFoldDB" id="A0A8N4ICU5"/>
<dbReference type="Pfam" id="PF09366">
    <property type="entry name" value="DUF1997"/>
    <property type="match status" value="1"/>
</dbReference>
<name>A0A8N4ICU5_ELAGV</name>
<dbReference type="OrthoDB" id="496281at2759"/>
<dbReference type="Proteomes" id="UP000504607">
    <property type="component" value="Chromosome 3"/>
</dbReference>
<accession>A0A8N4ICU5</accession>
<gene>
    <name evidence="3" type="primary">LOC105041946</name>
</gene>
<dbReference type="InterPro" id="IPR018971">
    <property type="entry name" value="DUF1997"/>
</dbReference>
<evidence type="ECO:0000313" key="3">
    <source>
        <dbReference type="RefSeq" id="XP_029119430.1"/>
    </source>
</evidence>
<evidence type="ECO:0000313" key="2">
    <source>
        <dbReference type="Proteomes" id="UP000504607"/>
    </source>
</evidence>
<proteinExistence type="predicted"/>
<evidence type="ECO:0000256" key="1">
    <source>
        <dbReference type="SAM" id="MobiDB-lite"/>
    </source>
</evidence>
<feature type="region of interest" description="Disordered" evidence="1">
    <location>
        <begin position="112"/>
        <end position="133"/>
    </location>
</feature>
<dbReference type="RefSeq" id="XP_029119430.1">
    <property type="nucleotide sequence ID" value="XM_029263597.1"/>
</dbReference>
<dbReference type="KEGG" id="egu:105041946"/>
<sequence>MRLRCKSSAVPPILESQATRWELQGLQGIEMPSRFTLSWHGTLHAERGGGGSHVKGQLEMSISLALPPVLDLVPKDILRAMIESVLKRFLQNMKHKADASLVSDFEKYRREQLMKHGRASQHPEPVPELDGDS</sequence>
<keyword evidence="2" id="KW-1185">Reference proteome</keyword>
<protein>
    <submittedName>
        <fullName evidence="3">Uncharacterized protein LOC105041946</fullName>
    </submittedName>
</protein>
<reference evidence="3" key="1">
    <citation type="submission" date="2025-08" db="UniProtKB">
        <authorList>
            <consortium name="RefSeq"/>
        </authorList>
    </citation>
    <scope>IDENTIFICATION</scope>
</reference>
<dbReference type="PANTHER" id="PTHR34133">
    <property type="entry name" value="OS07G0633000 PROTEIN"/>
    <property type="match status" value="1"/>
</dbReference>
<dbReference type="GeneID" id="105041946"/>
<dbReference type="PANTHER" id="PTHR34133:SF8">
    <property type="entry name" value="OS07G0633000 PROTEIN"/>
    <property type="match status" value="1"/>
</dbReference>